<protein>
    <recommendedName>
        <fullName evidence="1">AAA+ ATPase domain-containing protein</fullName>
    </recommendedName>
</protein>
<name>A0A397G1I5_9GLOM</name>
<dbReference type="Pfam" id="PF01637">
    <property type="entry name" value="ATPase_2"/>
    <property type="match status" value="1"/>
</dbReference>
<evidence type="ECO:0000259" key="1">
    <source>
        <dbReference type="SMART" id="SM00382"/>
    </source>
</evidence>
<gene>
    <name evidence="2" type="ORF">Glove_707g40</name>
</gene>
<dbReference type="Proteomes" id="UP000266861">
    <property type="component" value="Unassembled WGS sequence"/>
</dbReference>
<proteinExistence type="predicted"/>
<dbReference type="EMBL" id="PQFF01000563">
    <property type="protein sequence ID" value="RHZ44891.1"/>
    <property type="molecule type" value="Genomic_DNA"/>
</dbReference>
<dbReference type="GO" id="GO:0005524">
    <property type="term" value="F:ATP binding"/>
    <property type="evidence" value="ECO:0007669"/>
    <property type="project" value="InterPro"/>
</dbReference>
<reference evidence="2 3" key="1">
    <citation type="submission" date="2018-08" db="EMBL/GenBank/DDBJ databases">
        <title>Genome and evolution of the arbuscular mycorrhizal fungus Diversispora epigaea (formerly Glomus versiforme) and its bacterial endosymbionts.</title>
        <authorList>
            <person name="Sun X."/>
            <person name="Fei Z."/>
            <person name="Harrison M."/>
        </authorList>
    </citation>
    <scope>NUCLEOTIDE SEQUENCE [LARGE SCALE GENOMIC DNA]</scope>
    <source>
        <strain evidence="2 3">IT104</strain>
    </source>
</reference>
<dbReference type="AlphaFoldDB" id="A0A397G1I5"/>
<dbReference type="OrthoDB" id="511599at2759"/>
<comment type="caution">
    <text evidence="2">The sequence shown here is derived from an EMBL/GenBank/DDBJ whole genome shotgun (WGS) entry which is preliminary data.</text>
</comment>
<evidence type="ECO:0000313" key="3">
    <source>
        <dbReference type="Proteomes" id="UP000266861"/>
    </source>
</evidence>
<accession>A0A397G1I5</accession>
<dbReference type="STRING" id="1348612.A0A397G1I5"/>
<sequence>MFFPKTARVFCKDIFSSHFVTSRVLLQSSNFTLRNSRSDLFRSLPYANSSSSHHTPSEESTLPSILNKIVKYSIRQVPAALITNLIIASIALFIPADLLYAWHQNRYNERLLNETIEKGTRPKINVMTNKFVPRPVILERLKKILQPDKDTSNYYMVCGEDGTGKTTLTKIVSKEAKQGVIYINIQGSDNKKSDALEDFGVAFGKALNFTFEEHVAFSKKFIKKILGDVNEKSNQEKWKRAFDTFKRISAVYRAKHGKPPVIIYDNINRLIPEYSNILDFLQDDAKDNADDREYIAVFVCSDGSVPRRMRMRSAWSRAKPVIEIGDLSEKESMQYLIDKRKIKEDDAKKLYELVGGRIVTLKSVADDFIAGQSFENIKAIVFNDIYNNFEKAKINPNQKNHKMAKIIIKALLNSKNVLHISMLRELTKMEPDEFLENNIFAYHPRDMTVTFQSRSTERYIRENADKFIK</sequence>
<organism evidence="2 3">
    <name type="scientific">Diversispora epigaea</name>
    <dbReference type="NCBI Taxonomy" id="1348612"/>
    <lineage>
        <taxon>Eukaryota</taxon>
        <taxon>Fungi</taxon>
        <taxon>Fungi incertae sedis</taxon>
        <taxon>Mucoromycota</taxon>
        <taxon>Glomeromycotina</taxon>
        <taxon>Glomeromycetes</taxon>
        <taxon>Diversisporales</taxon>
        <taxon>Diversisporaceae</taxon>
        <taxon>Diversispora</taxon>
    </lineage>
</organism>
<dbReference type="Gene3D" id="3.40.50.300">
    <property type="entry name" value="P-loop containing nucleotide triphosphate hydrolases"/>
    <property type="match status" value="1"/>
</dbReference>
<dbReference type="InterPro" id="IPR003593">
    <property type="entry name" value="AAA+_ATPase"/>
</dbReference>
<dbReference type="PANTHER" id="PTHR36168:SF1">
    <property type="entry name" value="ORC1-LIKE AAA ATPASE DOMAIN-CONTAINING PROTEIN"/>
    <property type="match status" value="1"/>
</dbReference>
<dbReference type="SUPFAM" id="SSF52540">
    <property type="entry name" value="P-loop containing nucleoside triphosphate hydrolases"/>
    <property type="match status" value="1"/>
</dbReference>
<dbReference type="InterPro" id="IPR011579">
    <property type="entry name" value="ATPase_dom"/>
</dbReference>
<dbReference type="SMART" id="SM00382">
    <property type="entry name" value="AAA"/>
    <property type="match status" value="1"/>
</dbReference>
<evidence type="ECO:0000313" key="2">
    <source>
        <dbReference type="EMBL" id="RHZ44891.1"/>
    </source>
</evidence>
<feature type="domain" description="AAA+ ATPase" evidence="1">
    <location>
        <begin position="151"/>
        <end position="328"/>
    </location>
</feature>
<keyword evidence="3" id="KW-1185">Reference proteome</keyword>
<dbReference type="PANTHER" id="PTHR36168">
    <property type="entry name" value="CHROMOSOME 1, WHOLE GENOME SHOTGUN SEQUENCE"/>
    <property type="match status" value="1"/>
</dbReference>
<dbReference type="InterPro" id="IPR027417">
    <property type="entry name" value="P-loop_NTPase"/>
</dbReference>